<comment type="caution">
    <text evidence="2">The sequence shown here is derived from an EMBL/GenBank/DDBJ whole genome shotgun (WGS) entry which is preliminary data.</text>
</comment>
<gene>
    <name evidence="2" type="ORF">Aam_143_005</name>
</gene>
<name>A0A0D6PJS3_9PROT</name>
<keyword evidence="3" id="KW-1185">Reference proteome</keyword>
<sequence length="44" mass="5278">MHVKLNGEMLYLWRVVDYEGEIFESYVTKTRDFGFHEENPQATP</sequence>
<organism evidence="2 3">
    <name type="scientific">Acidocella aminolytica 101 = DSM 11237</name>
    <dbReference type="NCBI Taxonomy" id="1120923"/>
    <lineage>
        <taxon>Bacteria</taxon>
        <taxon>Pseudomonadati</taxon>
        <taxon>Pseudomonadota</taxon>
        <taxon>Alphaproteobacteria</taxon>
        <taxon>Acetobacterales</taxon>
        <taxon>Acidocellaceae</taxon>
        <taxon>Acidocella</taxon>
    </lineage>
</organism>
<proteinExistence type="predicted"/>
<dbReference type="AlphaFoldDB" id="A0A0D6PJS3"/>
<dbReference type="InterPro" id="IPR032874">
    <property type="entry name" value="DDE_dom"/>
</dbReference>
<feature type="domain" description="DDE" evidence="1">
    <location>
        <begin position="2"/>
        <end position="33"/>
    </location>
</feature>
<evidence type="ECO:0000259" key="1">
    <source>
        <dbReference type="Pfam" id="PF13610"/>
    </source>
</evidence>
<dbReference type="Pfam" id="PF13610">
    <property type="entry name" value="DDE_Tnp_IS240"/>
    <property type="match status" value="1"/>
</dbReference>
<dbReference type="Proteomes" id="UP000032668">
    <property type="component" value="Unassembled WGS sequence"/>
</dbReference>
<protein>
    <recommendedName>
        <fullName evidence="1">DDE domain-containing protein</fullName>
    </recommendedName>
</protein>
<evidence type="ECO:0000313" key="3">
    <source>
        <dbReference type="Proteomes" id="UP000032668"/>
    </source>
</evidence>
<evidence type="ECO:0000313" key="2">
    <source>
        <dbReference type="EMBL" id="GAN82015.1"/>
    </source>
</evidence>
<dbReference type="EMBL" id="BANC01000140">
    <property type="protein sequence ID" value="GAN82015.1"/>
    <property type="molecule type" value="Genomic_DNA"/>
</dbReference>
<accession>A0A0D6PJS3</accession>
<reference evidence="2 3" key="1">
    <citation type="submission" date="2012-11" db="EMBL/GenBank/DDBJ databases">
        <title>Whole genome sequence of Acidocella aminolytica 101 = DSM 11237.</title>
        <authorList>
            <person name="Azuma Y."/>
            <person name="Higashiura N."/>
            <person name="Hirakawa H."/>
            <person name="Matsushita K."/>
        </authorList>
    </citation>
    <scope>NUCLEOTIDE SEQUENCE [LARGE SCALE GENOMIC DNA]</scope>
    <source>
        <strain evidence="3">101 / DSM 11237</strain>
    </source>
</reference>